<dbReference type="GO" id="GO:0006260">
    <property type="term" value="P:DNA replication"/>
    <property type="evidence" value="ECO:0007669"/>
    <property type="project" value="UniProtKB-KW"/>
</dbReference>
<dbReference type="PANTHER" id="PTHR28605">
    <property type="entry name" value="CTF8, CHROMOSOME TRANSMISSION FIDELITY FACTOR 8 HOMOLOG (S. CEREVISIAE)"/>
    <property type="match status" value="1"/>
</dbReference>
<dbReference type="OrthoDB" id="121932at2759"/>
<evidence type="ECO:0000256" key="7">
    <source>
        <dbReference type="SAM" id="MobiDB-lite"/>
    </source>
</evidence>
<keyword evidence="2" id="KW-0235">DNA replication</keyword>
<dbReference type="InterPro" id="IPR018607">
    <property type="entry name" value="Ctf8"/>
</dbReference>
<evidence type="ECO:0000256" key="4">
    <source>
        <dbReference type="ARBA" id="ARBA00023242"/>
    </source>
</evidence>
<dbReference type="PANTHER" id="PTHR28605:SF1">
    <property type="entry name" value="CHROMOSOME TRANSMISSION FIDELITY FACTOR 8"/>
    <property type="match status" value="1"/>
</dbReference>
<evidence type="ECO:0000256" key="6">
    <source>
        <dbReference type="ARBA" id="ARBA00038447"/>
    </source>
</evidence>
<comment type="similarity">
    <text evidence="6">Belongs to the CTF8 family.</text>
</comment>
<dbReference type="EMBL" id="MRZV01000938">
    <property type="protein sequence ID" value="PIK42388.1"/>
    <property type="molecule type" value="Genomic_DNA"/>
</dbReference>
<evidence type="ECO:0000313" key="9">
    <source>
        <dbReference type="Proteomes" id="UP000230750"/>
    </source>
</evidence>
<evidence type="ECO:0000313" key="8">
    <source>
        <dbReference type="EMBL" id="PIK42388.1"/>
    </source>
</evidence>
<evidence type="ECO:0000256" key="2">
    <source>
        <dbReference type="ARBA" id="ARBA00022705"/>
    </source>
</evidence>
<organism evidence="8 9">
    <name type="scientific">Stichopus japonicus</name>
    <name type="common">Sea cucumber</name>
    <dbReference type="NCBI Taxonomy" id="307972"/>
    <lineage>
        <taxon>Eukaryota</taxon>
        <taxon>Metazoa</taxon>
        <taxon>Echinodermata</taxon>
        <taxon>Eleutherozoa</taxon>
        <taxon>Echinozoa</taxon>
        <taxon>Holothuroidea</taxon>
        <taxon>Aspidochirotacea</taxon>
        <taxon>Aspidochirotida</taxon>
        <taxon>Stichopodidae</taxon>
        <taxon>Apostichopus</taxon>
    </lineage>
</organism>
<evidence type="ECO:0000256" key="3">
    <source>
        <dbReference type="ARBA" id="ARBA00023125"/>
    </source>
</evidence>
<protein>
    <submittedName>
        <fullName evidence="8">Putative chromosome transmission fidelity protein 8-like</fullName>
    </submittedName>
</protein>
<dbReference type="GO" id="GO:0031390">
    <property type="term" value="C:Ctf18 RFC-like complex"/>
    <property type="evidence" value="ECO:0007669"/>
    <property type="project" value="InterPro"/>
</dbReference>
<comment type="subcellular location">
    <subcellularLocation>
        <location evidence="1">Nucleus</location>
    </subcellularLocation>
</comment>
<name>A0A2G8K305_STIJA</name>
<accession>A0A2G8K305</accession>
<dbReference type="GO" id="GO:0007064">
    <property type="term" value="P:mitotic sister chromatid cohesion"/>
    <property type="evidence" value="ECO:0007669"/>
    <property type="project" value="InterPro"/>
</dbReference>
<proteinExistence type="inferred from homology"/>
<dbReference type="GO" id="GO:0003677">
    <property type="term" value="F:DNA binding"/>
    <property type="evidence" value="ECO:0007669"/>
    <property type="project" value="UniProtKB-KW"/>
</dbReference>
<keyword evidence="3" id="KW-0238">DNA-binding</keyword>
<comment type="caution">
    <text evidence="8">The sequence shown here is derived from an EMBL/GenBank/DDBJ whole genome shotgun (WGS) entry which is preliminary data.</text>
</comment>
<dbReference type="STRING" id="307972.A0A2G8K305"/>
<reference evidence="8 9" key="1">
    <citation type="journal article" date="2017" name="PLoS Biol.">
        <title>The sea cucumber genome provides insights into morphological evolution and visceral regeneration.</title>
        <authorList>
            <person name="Zhang X."/>
            <person name="Sun L."/>
            <person name="Yuan J."/>
            <person name="Sun Y."/>
            <person name="Gao Y."/>
            <person name="Zhang L."/>
            <person name="Li S."/>
            <person name="Dai H."/>
            <person name="Hamel J.F."/>
            <person name="Liu C."/>
            <person name="Yu Y."/>
            <person name="Liu S."/>
            <person name="Lin W."/>
            <person name="Guo K."/>
            <person name="Jin S."/>
            <person name="Xu P."/>
            <person name="Storey K.B."/>
            <person name="Huan P."/>
            <person name="Zhang T."/>
            <person name="Zhou Y."/>
            <person name="Zhang J."/>
            <person name="Lin C."/>
            <person name="Li X."/>
            <person name="Xing L."/>
            <person name="Huo D."/>
            <person name="Sun M."/>
            <person name="Wang L."/>
            <person name="Mercier A."/>
            <person name="Li F."/>
            <person name="Yang H."/>
            <person name="Xiang J."/>
        </authorList>
    </citation>
    <scope>NUCLEOTIDE SEQUENCE [LARGE SCALE GENOMIC DNA]</scope>
    <source>
        <strain evidence="8">Shaxun</strain>
        <tissue evidence="8">Muscle</tissue>
    </source>
</reference>
<keyword evidence="9" id="KW-1185">Reference proteome</keyword>
<keyword evidence="5" id="KW-0131">Cell cycle</keyword>
<dbReference type="Pfam" id="PF09696">
    <property type="entry name" value="Ctf8"/>
    <property type="match status" value="1"/>
</dbReference>
<dbReference type="AlphaFoldDB" id="A0A2G8K305"/>
<feature type="compositionally biased region" description="Acidic residues" evidence="7">
    <location>
        <begin position="81"/>
        <end position="95"/>
    </location>
</feature>
<feature type="region of interest" description="Disordered" evidence="7">
    <location>
        <begin position="75"/>
        <end position="99"/>
    </location>
</feature>
<dbReference type="Proteomes" id="UP000230750">
    <property type="component" value="Unassembled WGS sequence"/>
</dbReference>
<evidence type="ECO:0000256" key="5">
    <source>
        <dbReference type="ARBA" id="ARBA00023306"/>
    </source>
</evidence>
<gene>
    <name evidence="8" type="ORF">BSL78_20750</name>
</gene>
<keyword evidence="4" id="KW-0539">Nucleus</keyword>
<sequence>MQIVVKTNLPEHGAEWVMLEMQGQLESPEDEELSGQFIGDLHFNKKGIPILIIGHHILYGKVVTMEKPFLVLMKKNGKEENNDDEEETEKMETDEISSSSETETYYSITAIVKKKLIFKTRPKPIITNVPKRL</sequence>
<evidence type="ECO:0000256" key="1">
    <source>
        <dbReference type="ARBA" id="ARBA00004123"/>
    </source>
</evidence>